<dbReference type="PANTHER" id="PTHR42930:SF3">
    <property type="entry name" value="PHOSPHATE-SPECIFIC TRANSPORT SYSTEM ACCESSORY PROTEIN PHOU"/>
    <property type="match status" value="1"/>
</dbReference>
<evidence type="ECO:0000256" key="5">
    <source>
        <dbReference type="ARBA" id="ARBA00022490"/>
    </source>
</evidence>
<evidence type="ECO:0000256" key="4">
    <source>
        <dbReference type="ARBA" id="ARBA00022448"/>
    </source>
</evidence>
<dbReference type="InterPro" id="IPR028366">
    <property type="entry name" value="PhoU"/>
</dbReference>
<dbReference type="Pfam" id="PF01895">
    <property type="entry name" value="PhoU"/>
    <property type="match status" value="2"/>
</dbReference>
<dbReference type="GO" id="GO:0006817">
    <property type="term" value="P:phosphate ion transport"/>
    <property type="evidence" value="ECO:0007669"/>
    <property type="project" value="UniProtKB-KW"/>
</dbReference>
<dbReference type="GO" id="GO:0045936">
    <property type="term" value="P:negative regulation of phosphate metabolic process"/>
    <property type="evidence" value="ECO:0007669"/>
    <property type="project" value="InterPro"/>
</dbReference>
<keyword evidence="4 8" id="KW-0813">Transport</keyword>
<evidence type="ECO:0000256" key="2">
    <source>
        <dbReference type="ARBA" id="ARBA00008107"/>
    </source>
</evidence>
<gene>
    <name evidence="10" type="ORF">HNP71_001729</name>
</gene>
<dbReference type="AlphaFoldDB" id="A0A840VMR3"/>
<dbReference type="EMBL" id="JACHFJ010000007">
    <property type="protein sequence ID" value="MBB5373469.1"/>
    <property type="molecule type" value="Genomic_DNA"/>
</dbReference>
<dbReference type="NCBIfam" id="TIGR02135">
    <property type="entry name" value="phoU_full"/>
    <property type="match status" value="1"/>
</dbReference>
<dbReference type="InterPro" id="IPR038078">
    <property type="entry name" value="PhoU-like_sf"/>
</dbReference>
<evidence type="ECO:0000256" key="8">
    <source>
        <dbReference type="PIRNR" id="PIRNR003107"/>
    </source>
</evidence>
<dbReference type="GO" id="GO:0030643">
    <property type="term" value="P:intracellular phosphate ion homeostasis"/>
    <property type="evidence" value="ECO:0007669"/>
    <property type="project" value="InterPro"/>
</dbReference>
<evidence type="ECO:0000256" key="3">
    <source>
        <dbReference type="ARBA" id="ARBA00011738"/>
    </source>
</evidence>
<evidence type="ECO:0000256" key="7">
    <source>
        <dbReference type="ARBA" id="ARBA00056181"/>
    </source>
</evidence>
<evidence type="ECO:0000256" key="1">
    <source>
        <dbReference type="ARBA" id="ARBA00004496"/>
    </source>
</evidence>
<dbReference type="Proteomes" id="UP000553706">
    <property type="component" value="Unassembled WGS sequence"/>
</dbReference>
<comment type="subunit">
    <text evidence="3 8">Homodimer.</text>
</comment>
<keyword evidence="5 8" id="KW-0963">Cytoplasm</keyword>
<name>A0A840VMR3_9PROT</name>
<dbReference type="Gene3D" id="1.20.58.220">
    <property type="entry name" value="Phosphate transport system protein phou homolog 2, domain 2"/>
    <property type="match status" value="1"/>
</dbReference>
<comment type="similarity">
    <text evidence="2 8">Belongs to the PhoU family.</text>
</comment>
<comment type="function">
    <text evidence="7 8">Plays a role in the regulation of phosphate uptake.</text>
</comment>
<dbReference type="PIRSF" id="PIRSF003107">
    <property type="entry name" value="PhoU"/>
    <property type="match status" value="1"/>
</dbReference>
<comment type="subcellular location">
    <subcellularLocation>
        <location evidence="1 8">Cytoplasm</location>
    </subcellularLocation>
</comment>
<accession>A0A840VMR3</accession>
<feature type="domain" description="PhoU" evidence="9">
    <location>
        <begin position="25"/>
        <end position="110"/>
    </location>
</feature>
<keyword evidence="6 8" id="KW-0592">Phosphate transport</keyword>
<dbReference type="SUPFAM" id="SSF109755">
    <property type="entry name" value="PhoU-like"/>
    <property type="match status" value="1"/>
</dbReference>
<protein>
    <recommendedName>
        <fullName evidence="8">Phosphate-specific transport system accessory protein PhoU</fullName>
    </recommendedName>
</protein>
<dbReference type="PANTHER" id="PTHR42930">
    <property type="entry name" value="PHOSPHATE-SPECIFIC TRANSPORT SYSTEM ACCESSORY PROTEIN PHOU"/>
    <property type="match status" value="1"/>
</dbReference>
<comment type="caution">
    <text evidence="10">The sequence shown here is derived from an EMBL/GenBank/DDBJ whole genome shotgun (WGS) entry which is preliminary data.</text>
</comment>
<dbReference type="RefSeq" id="WP_183266476.1">
    <property type="nucleotide sequence ID" value="NZ_JACHFJ010000007.1"/>
</dbReference>
<keyword evidence="11" id="KW-1185">Reference proteome</keyword>
<evidence type="ECO:0000313" key="11">
    <source>
        <dbReference type="Proteomes" id="UP000553706"/>
    </source>
</evidence>
<evidence type="ECO:0000256" key="6">
    <source>
        <dbReference type="ARBA" id="ARBA00022592"/>
    </source>
</evidence>
<dbReference type="FunFam" id="1.20.58.220:FF:000004">
    <property type="entry name" value="Phosphate-specific transport system accessory protein PhoU"/>
    <property type="match status" value="1"/>
</dbReference>
<sequence length="239" mass="26198">MADEPKHIVSSFESDLKKLHDMIAMMGGLVERAVADGSSALLDHDPDLAARVIEHDPKINAEQHNVELFAVRLLALRQPVADDLRQVIQALKVVTDLERIGDLAANIAKRSIVINQVASSFSLSSLGQMATLVQQNLKSCIDSVGEANPQKAVAVWRADQAVDDLYNAIFRELITYMMEDARNITACTHLLFIAKNLERIGDHTTNIAELTYYAVTGESLPDFRPKGDNTAAYMPSNAG</sequence>
<proteinExistence type="inferred from homology"/>
<evidence type="ECO:0000313" key="10">
    <source>
        <dbReference type="EMBL" id="MBB5373469.1"/>
    </source>
</evidence>
<reference evidence="10 11" key="1">
    <citation type="submission" date="2020-08" db="EMBL/GenBank/DDBJ databases">
        <title>Genomic Encyclopedia of Type Strains, Phase IV (KMG-IV): sequencing the most valuable type-strain genomes for metagenomic binning, comparative biology and taxonomic classification.</title>
        <authorList>
            <person name="Goeker M."/>
        </authorList>
    </citation>
    <scope>NUCLEOTIDE SEQUENCE [LARGE SCALE GENOMIC DNA]</scope>
    <source>
        <strain evidence="10 11">DSM 27026</strain>
    </source>
</reference>
<dbReference type="InterPro" id="IPR026022">
    <property type="entry name" value="PhoU_dom"/>
</dbReference>
<feature type="domain" description="PhoU" evidence="9">
    <location>
        <begin position="127"/>
        <end position="210"/>
    </location>
</feature>
<evidence type="ECO:0000259" key="9">
    <source>
        <dbReference type="Pfam" id="PF01895"/>
    </source>
</evidence>
<organism evidence="10 11">
    <name type="scientific">Acidocella aromatica</name>
    <dbReference type="NCBI Taxonomy" id="1303579"/>
    <lineage>
        <taxon>Bacteria</taxon>
        <taxon>Pseudomonadati</taxon>
        <taxon>Pseudomonadota</taxon>
        <taxon>Alphaproteobacteria</taxon>
        <taxon>Acetobacterales</taxon>
        <taxon>Acidocellaceae</taxon>
        <taxon>Acidocella</taxon>
    </lineage>
</organism>
<dbReference type="GO" id="GO:0005737">
    <property type="term" value="C:cytoplasm"/>
    <property type="evidence" value="ECO:0007669"/>
    <property type="project" value="UniProtKB-SubCell"/>
</dbReference>